<dbReference type="InterPro" id="IPR050923">
    <property type="entry name" value="Cell_Proc_Reg/RNA_Proc"/>
</dbReference>
<feature type="region of interest" description="Disordered" evidence="1">
    <location>
        <begin position="1"/>
        <end position="34"/>
    </location>
</feature>
<reference evidence="3" key="1">
    <citation type="submission" date="2020-05" db="EMBL/GenBank/DDBJ databases">
        <title>Phylogenomic resolution of chytrid fungi.</title>
        <authorList>
            <person name="Stajich J.E."/>
            <person name="Amses K."/>
            <person name="Simmons R."/>
            <person name="Seto K."/>
            <person name="Myers J."/>
            <person name="Bonds A."/>
            <person name="Quandt C.A."/>
            <person name="Barry K."/>
            <person name="Liu P."/>
            <person name="Grigoriev I."/>
            <person name="Longcore J.E."/>
            <person name="James T.Y."/>
        </authorList>
    </citation>
    <scope>NUCLEOTIDE SEQUENCE</scope>
    <source>
        <strain evidence="3">JEL0476</strain>
    </source>
</reference>
<dbReference type="SMART" id="SM00240">
    <property type="entry name" value="FHA"/>
    <property type="match status" value="1"/>
</dbReference>
<dbReference type="PROSITE" id="PS50006">
    <property type="entry name" value="FHA_DOMAIN"/>
    <property type="match status" value="1"/>
</dbReference>
<feature type="domain" description="FHA" evidence="2">
    <location>
        <begin position="118"/>
        <end position="176"/>
    </location>
</feature>
<organism evidence="3 4">
    <name type="scientific">Clydaea vesicula</name>
    <dbReference type="NCBI Taxonomy" id="447962"/>
    <lineage>
        <taxon>Eukaryota</taxon>
        <taxon>Fungi</taxon>
        <taxon>Fungi incertae sedis</taxon>
        <taxon>Chytridiomycota</taxon>
        <taxon>Chytridiomycota incertae sedis</taxon>
        <taxon>Chytridiomycetes</taxon>
        <taxon>Lobulomycetales</taxon>
        <taxon>Lobulomycetaceae</taxon>
        <taxon>Clydaea</taxon>
    </lineage>
</organism>
<evidence type="ECO:0000313" key="3">
    <source>
        <dbReference type="EMBL" id="KAJ3220979.1"/>
    </source>
</evidence>
<dbReference type="SUPFAM" id="SSF49879">
    <property type="entry name" value="SMAD/FHA domain"/>
    <property type="match status" value="1"/>
</dbReference>
<dbReference type="InterPro" id="IPR008984">
    <property type="entry name" value="SMAD_FHA_dom_sf"/>
</dbReference>
<evidence type="ECO:0000256" key="1">
    <source>
        <dbReference type="SAM" id="MobiDB-lite"/>
    </source>
</evidence>
<dbReference type="EMBL" id="JADGJW010000259">
    <property type="protein sequence ID" value="KAJ3220979.1"/>
    <property type="molecule type" value="Genomic_DNA"/>
</dbReference>
<sequence length="208" mass="24293">MDPYQKEIFRENKNEVSSSVKKKGTFRKDDKEKYTNLEHDNNYSKKIGGEKKVDVIEKEVPNYEVSGKLAAELNTYKGVELKYSEPAEARIPKKKFRLYIFKDNEQIDLLHVYRQSAYLIGRDRLVCDIPIDHPSCSKQHAVLQYRQVEREGQKVIKPYIIDLGSSNGTVVNKEKIPNERYVELLFGDVIKFGFSSREYVFMNEEVVN</sequence>
<accession>A0AAD5U195</accession>
<dbReference type="AlphaFoldDB" id="A0AAD5U195"/>
<dbReference type="Proteomes" id="UP001211065">
    <property type="component" value="Unassembled WGS sequence"/>
</dbReference>
<name>A0AAD5U195_9FUNG</name>
<dbReference type="PANTHER" id="PTHR23308">
    <property type="entry name" value="NUCLEAR INHIBITOR OF PROTEIN PHOSPHATASE-1"/>
    <property type="match status" value="1"/>
</dbReference>
<proteinExistence type="predicted"/>
<feature type="compositionally biased region" description="Basic and acidic residues" evidence="1">
    <location>
        <begin position="1"/>
        <end position="14"/>
    </location>
</feature>
<gene>
    <name evidence="3" type="ORF">HK099_003848</name>
</gene>
<dbReference type="InterPro" id="IPR000253">
    <property type="entry name" value="FHA_dom"/>
</dbReference>
<comment type="caution">
    <text evidence="3">The sequence shown here is derived from an EMBL/GenBank/DDBJ whole genome shotgun (WGS) entry which is preliminary data.</text>
</comment>
<evidence type="ECO:0000313" key="4">
    <source>
        <dbReference type="Proteomes" id="UP001211065"/>
    </source>
</evidence>
<evidence type="ECO:0000259" key="2">
    <source>
        <dbReference type="PROSITE" id="PS50006"/>
    </source>
</evidence>
<dbReference type="Pfam" id="PF00498">
    <property type="entry name" value="FHA"/>
    <property type="match status" value="1"/>
</dbReference>
<dbReference type="Gene3D" id="2.60.200.20">
    <property type="match status" value="1"/>
</dbReference>
<keyword evidence="4" id="KW-1185">Reference proteome</keyword>
<protein>
    <recommendedName>
        <fullName evidence="2">FHA domain-containing protein</fullName>
    </recommendedName>
</protein>